<protein>
    <submittedName>
        <fullName evidence="3">Putative peptidoglycan binding domain-containing protein</fullName>
    </submittedName>
</protein>
<dbReference type="InterPro" id="IPR036366">
    <property type="entry name" value="PGBDSf"/>
</dbReference>
<feature type="signal peptide" evidence="1">
    <location>
        <begin position="1"/>
        <end position="21"/>
    </location>
</feature>
<gene>
    <name evidence="3" type="ORF">SAMN04488239_1124</name>
</gene>
<organism evidence="3 4">
    <name type="scientific">Ruegeria marina</name>
    <dbReference type="NCBI Taxonomy" id="639004"/>
    <lineage>
        <taxon>Bacteria</taxon>
        <taxon>Pseudomonadati</taxon>
        <taxon>Pseudomonadota</taxon>
        <taxon>Alphaproteobacteria</taxon>
        <taxon>Rhodobacterales</taxon>
        <taxon>Roseobacteraceae</taxon>
        <taxon>Ruegeria</taxon>
    </lineage>
</organism>
<dbReference type="EMBL" id="FMZV01000012">
    <property type="protein sequence ID" value="SDD93765.1"/>
    <property type="molecule type" value="Genomic_DNA"/>
</dbReference>
<evidence type="ECO:0000259" key="2">
    <source>
        <dbReference type="Pfam" id="PF01471"/>
    </source>
</evidence>
<dbReference type="Gene3D" id="2.40.10.120">
    <property type="match status" value="1"/>
</dbReference>
<dbReference type="Pfam" id="PF13365">
    <property type="entry name" value="Trypsin_2"/>
    <property type="match status" value="1"/>
</dbReference>
<dbReference type="SUPFAM" id="SSF47090">
    <property type="entry name" value="PGBD-like"/>
    <property type="match status" value="1"/>
</dbReference>
<feature type="chain" id="PRO_5011683569" evidence="1">
    <location>
        <begin position="22"/>
        <end position="578"/>
    </location>
</feature>
<keyword evidence="1" id="KW-0732">Signal</keyword>
<dbReference type="Gene3D" id="1.10.101.10">
    <property type="entry name" value="PGBD-like superfamily/PGBD"/>
    <property type="match status" value="1"/>
</dbReference>
<dbReference type="STRING" id="639004.SAMN04488239_1124"/>
<dbReference type="InterPro" id="IPR036365">
    <property type="entry name" value="PGBD-like_sf"/>
</dbReference>
<accession>A0A1G6YVV0</accession>
<feature type="domain" description="Peptidoglycan binding-like" evidence="2">
    <location>
        <begin position="155"/>
        <end position="210"/>
    </location>
</feature>
<keyword evidence="4" id="KW-1185">Reference proteome</keyword>
<evidence type="ECO:0000313" key="3">
    <source>
        <dbReference type="EMBL" id="SDD93765.1"/>
    </source>
</evidence>
<dbReference type="SUPFAM" id="SSF50494">
    <property type="entry name" value="Trypsin-like serine proteases"/>
    <property type="match status" value="1"/>
</dbReference>
<dbReference type="Pfam" id="PF01471">
    <property type="entry name" value="PG_binding_1"/>
    <property type="match status" value="1"/>
</dbReference>
<reference evidence="4" key="1">
    <citation type="submission" date="2016-10" db="EMBL/GenBank/DDBJ databases">
        <authorList>
            <person name="Varghese N."/>
            <person name="Submissions S."/>
        </authorList>
    </citation>
    <scope>NUCLEOTIDE SEQUENCE [LARGE SCALE GENOMIC DNA]</scope>
    <source>
        <strain evidence="4">CGMCC 1.9108</strain>
    </source>
</reference>
<proteinExistence type="predicted"/>
<dbReference type="InterPro" id="IPR002477">
    <property type="entry name" value="Peptidoglycan-bd-like"/>
</dbReference>
<dbReference type="Proteomes" id="UP000199628">
    <property type="component" value="Unassembled WGS sequence"/>
</dbReference>
<dbReference type="AlphaFoldDB" id="A0A1G6YVV0"/>
<evidence type="ECO:0000313" key="4">
    <source>
        <dbReference type="Proteomes" id="UP000199628"/>
    </source>
</evidence>
<dbReference type="InterPro" id="IPR009003">
    <property type="entry name" value="Peptidase_S1_PA"/>
</dbReference>
<dbReference type="RefSeq" id="WP_093033786.1">
    <property type="nucleotide sequence ID" value="NZ_FMZV01000012.1"/>
</dbReference>
<name>A0A1G6YVV0_9RHOB</name>
<dbReference type="OrthoDB" id="6810892at2"/>
<sequence>MTRLFAVFLSLVSFVASPLLAQSDTDVVWVQIEAQPDLQTARARAQDYTATLEDVAGFLLGSGWYGIVLGPYLRPDAEQVLNVYRAERRIPADSFITLSSALGQQFWPIGANVLGQDAVIAPVEQAAQPAAPTAQPEPADETLAEARRSEQALSREERQDLQIALQAAGFYNAAIDGAFGAGTRRSMADWQASNGYEVTGVLTTLQRKALMDQYNAPLISVGMTRRYDAQAGIEMDMPLGAVRFSRYEPPFAHYEATGDEDIRVLLISQPGDKATLFGLYDIMQTLEIVPLDGPRERDSDSFTLEGRGKGIVSYTEAALEGGEIKGFTLVWPQGDEERRARVLAAMKQSFTRTEGVLDPAAGGEAEQRVDLVSGLQIRKPRLSRSGFYVDGAGTVMTVAEAVTGCTRVTLDHNYEAQVIDTDAGLGVAVLRPAQPMAPMQVADLATEDPRIAAEVVLSGFSYEGILGAPTLSFGSVADVAGLRGEIELARLNLMAQAGDAGGPILDASGAVVGMLLAEPATGQQLPRDVSFAAKARALRDVLAVTGIPARDAGDPVPVTPDEISRRANGMTVLVSCWN</sequence>
<evidence type="ECO:0000256" key="1">
    <source>
        <dbReference type="SAM" id="SignalP"/>
    </source>
</evidence>